<comment type="caution">
    <text evidence="1">The sequence shown here is derived from an EMBL/GenBank/DDBJ whole genome shotgun (WGS) entry which is preliminary data.</text>
</comment>
<accession>A0AAW1ICQ8</accession>
<dbReference type="Proteomes" id="UP001458880">
    <property type="component" value="Unassembled WGS sequence"/>
</dbReference>
<organism evidence="1 2">
    <name type="scientific">Popillia japonica</name>
    <name type="common">Japanese beetle</name>
    <dbReference type="NCBI Taxonomy" id="7064"/>
    <lineage>
        <taxon>Eukaryota</taxon>
        <taxon>Metazoa</taxon>
        <taxon>Ecdysozoa</taxon>
        <taxon>Arthropoda</taxon>
        <taxon>Hexapoda</taxon>
        <taxon>Insecta</taxon>
        <taxon>Pterygota</taxon>
        <taxon>Neoptera</taxon>
        <taxon>Endopterygota</taxon>
        <taxon>Coleoptera</taxon>
        <taxon>Polyphaga</taxon>
        <taxon>Scarabaeiformia</taxon>
        <taxon>Scarabaeidae</taxon>
        <taxon>Rutelinae</taxon>
        <taxon>Popillia</taxon>
    </lineage>
</organism>
<evidence type="ECO:0000313" key="2">
    <source>
        <dbReference type="Proteomes" id="UP001458880"/>
    </source>
</evidence>
<dbReference type="AlphaFoldDB" id="A0AAW1ICQ8"/>
<dbReference type="EMBL" id="JASPKY010000662">
    <property type="protein sequence ID" value="KAK9687096.1"/>
    <property type="molecule type" value="Genomic_DNA"/>
</dbReference>
<gene>
    <name evidence="1" type="ORF">QE152_g36713</name>
</gene>
<reference evidence="1 2" key="1">
    <citation type="journal article" date="2024" name="BMC Genomics">
        <title>De novo assembly and annotation of Popillia japonica's genome with initial clues to its potential as an invasive pest.</title>
        <authorList>
            <person name="Cucini C."/>
            <person name="Boschi S."/>
            <person name="Funari R."/>
            <person name="Cardaioli E."/>
            <person name="Iannotti N."/>
            <person name="Marturano G."/>
            <person name="Paoli F."/>
            <person name="Bruttini M."/>
            <person name="Carapelli A."/>
            <person name="Frati F."/>
            <person name="Nardi F."/>
        </authorList>
    </citation>
    <scope>NUCLEOTIDE SEQUENCE [LARGE SCALE GENOMIC DNA]</scope>
    <source>
        <strain evidence="1">DMR45628</strain>
    </source>
</reference>
<evidence type="ECO:0000313" key="1">
    <source>
        <dbReference type="EMBL" id="KAK9687096.1"/>
    </source>
</evidence>
<keyword evidence="2" id="KW-1185">Reference proteome</keyword>
<protein>
    <submittedName>
        <fullName evidence="1">Uncharacterized protein</fullName>
    </submittedName>
</protein>
<name>A0AAW1ICQ8_POPJA</name>
<sequence length="208" mass="24057">MDSIKSYLKEINSLNNDPMKLYWFYLVTNRETILEKLLIIYNLTDNRIHNHITFNTQPVTAKHLRQNTDNLLKMGKMDKKYGVSLGKLEELKNSQIKNRSQTLKMESSVDVSLTHAHGTTVIQNCVIKFENNQLNIKTSVGDMITSVHLSEVVLRRISPLKISLQMKADYAFELISIKFNTEEHKNIVVEMLPRPERPPSFHGETETD</sequence>
<proteinExistence type="predicted"/>